<evidence type="ECO:0000313" key="1">
    <source>
        <dbReference type="EMBL" id="MFD2659336.1"/>
    </source>
</evidence>
<sequence>MKTSEFRKLIRKHLAPSLNEIGFTGTDHHFVKDNKNHVINAIVIQADKYGGSCVVELGVHFDFLPDTSGKFIPVNKLTVYDCEFRTRLVHELNWFQTNVLRKKNSEVWFRYGHTEEEARTVLQEMKEMIITQGTSYFTQFNDFPHALTSIKPVELSNRTKRLDRYGAPLNLRLALLLARTHTFLGNGTEAANFARWGLENIDRATGLIQDFTEIINCTKRER</sequence>
<evidence type="ECO:0000313" key="2">
    <source>
        <dbReference type="Proteomes" id="UP001597493"/>
    </source>
</evidence>
<gene>
    <name evidence="1" type="ORF">ACFSW5_03545</name>
</gene>
<protein>
    <submittedName>
        <fullName evidence="1">DUF4304 domain-containing protein</fullName>
    </submittedName>
</protein>
<accession>A0ABW5QSR7</accession>
<dbReference type="RefSeq" id="WP_379269968.1">
    <property type="nucleotide sequence ID" value="NZ_JBHUGT010000013.1"/>
</dbReference>
<reference evidence="2" key="1">
    <citation type="journal article" date="2019" name="Int. J. Syst. Evol. Microbiol.">
        <title>The Global Catalogue of Microorganisms (GCM) 10K type strain sequencing project: providing services to taxonomists for standard genome sequencing and annotation.</title>
        <authorList>
            <consortium name="The Broad Institute Genomics Platform"/>
            <consortium name="The Broad Institute Genome Sequencing Center for Infectious Disease"/>
            <person name="Wu L."/>
            <person name="Ma J."/>
        </authorList>
    </citation>
    <scope>NUCLEOTIDE SEQUENCE [LARGE SCALE GENOMIC DNA]</scope>
    <source>
        <strain evidence="2">TISTR 1827</strain>
    </source>
</reference>
<comment type="caution">
    <text evidence="1">The sequence shown here is derived from an EMBL/GenBank/DDBJ whole genome shotgun (WGS) entry which is preliminary data.</text>
</comment>
<keyword evidence="2" id="KW-1185">Reference proteome</keyword>
<name>A0ABW5QSR7_9BACL</name>
<dbReference type="InterPro" id="IPR025412">
    <property type="entry name" value="DUF4304"/>
</dbReference>
<dbReference type="Pfam" id="PF14137">
    <property type="entry name" value="DUF4304"/>
    <property type="match status" value="1"/>
</dbReference>
<dbReference type="EMBL" id="JBHUMY010000002">
    <property type="protein sequence ID" value="MFD2659336.1"/>
    <property type="molecule type" value="Genomic_DNA"/>
</dbReference>
<dbReference type="Proteomes" id="UP001597493">
    <property type="component" value="Unassembled WGS sequence"/>
</dbReference>
<organism evidence="1 2">
    <name type="scientific">Paenibacillus thailandensis</name>
    <dbReference type="NCBI Taxonomy" id="393250"/>
    <lineage>
        <taxon>Bacteria</taxon>
        <taxon>Bacillati</taxon>
        <taxon>Bacillota</taxon>
        <taxon>Bacilli</taxon>
        <taxon>Bacillales</taxon>
        <taxon>Paenibacillaceae</taxon>
        <taxon>Paenibacillus</taxon>
    </lineage>
</organism>
<proteinExistence type="predicted"/>